<keyword evidence="2 4" id="KW-0396">Initiation factor</keyword>
<organism evidence="6 7">
    <name type="scientific">Paralvinella palmiformis</name>
    <dbReference type="NCBI Taxonomy" id="53620"/>
    <lineage>
        <taxon>Eukaryota</taxon>
        <taxon>Metazoa</taxon>
        <taxon>Spiralia</taxon>
        <taxon>Lophotrochozoa</taxon>
        <taxon>Annelida</taxon>
        <taxon>Polychaeta</taxon>
        <taxon>Sedentaria</taxon>
        <taxon>Canalipalpata</taxon>
        <taxon>Terebellida</taxon>
        <taxon>Terebelliformia</taxon>
        <taxon>Alvinellidae</taxon>
        <taxon>Paralvinella</taxon>
    </lineage>
</organism>
<feature type="compositionally biased region" description="Basic and acidic residues" evidence="5">
    <location>
        <begin position="78"/>
        <end position="92"/>
    </location>
</feature>
<reference evidence="6" key="1">
    <citation type="journal article" date="2023" name="Mol. Biol. Evol.">
        <title>Third-Generation Sequencing Reveals the Adaptive Role of the Epigenome in Three Deep-Sea Polychaetes.</title>
        <authorList>
            <person name="Perez M."/>
            <person name="Aroh O."/>
            <person name="Sun Y."/>
            <person name="Lan Y."/>
            <person name="Juniper S.K."/>
            <person name="Young C.R."/>
            <person name="Angers B."/>
            <person name="Qian P.Y."/>
        </authorList>
    </citation>
    <scope>NUCLEOTIDE SEQUENCE</scope>
    <source>
        <strain evidence="6">P08H-3</strain>
    </source>
</reference>
<comment type="subunit">
    <text evidence="4">Component of the eukaryotic translation initiation factor 3 (eIF-3) complex.</text>
</comment>
<dbReference type="GO" id="GO:0016282">
    <property type="term" value="C:eukaryotic 43S preinitiation complex"/>
    <property type="evidence" value="ECO:0007669"/>
    <property type="project" value="UniProtKB-UniRule"/>
</dbReference>
<dbReference type="AlphaFoldDB" id="A0AAD9JDK7"/>
<keyword evidence="3 4" id="KW-0648">Protein biosynthesis</keyword>
<dbReference type="PANTHER" id="PTHR21681:SF0">
    <property type="entry name" value="EUKARYOTIC TRANSLATION INITIATION FACTOR 3 SUBUNIT J"/>
    <property type="match status" value="1"/>
</dbReference>
<dbReference type="GO" id="GO:0001732">
    <property type="term" value="P:formation of cytoplasmic translation initiation complex"/>
    <property type="evidence" value="ECO:0007669"/>
    <property type="project" value="UniProtKB-UniRule"/>
</dbReference>
<evidence type="ECO:0000313" key="7">
    <source>
        <dbReference type="Proteomes" id="UP001208570"/>
    </source>
</evidence>
<gene>
    <name evidence="6" type="ORF">LSH36_375g06029</name>
</gene>
<evidence type="ECO:0000256" key="3">
    <source>
        <dbReference type="ARBA" id="ARBA00022917"/>
    </source>
</evidence>
<dbReference type="InterPro" id="IPR013906">
    <property type="entry name" value="eIF3j"/>
</dbReference>
<dbReference type="Pfam" id="PF08597">
    <property type="entry name" value="eIF3_subunit"/>
    <property type="match status" value="1"/>
</dbReference>
<comment type="similarity">
    <text evidence="4">Belongs to the eIF-3 subunit J family.</text>
</comment>
<comment type="function">
    <text evidence="4">Component of the eukaryotic translation initiation factor 3 (eIF-3) complex, which is involved in protein synthesis of a specialized repertoire of mRNAs and, together with other initiation factors, stimulates binding of mRNA and methionyl-tRNAi to the 40S ribosome. The eIF-3 complex specifically targets and initiates translation of a subset of mRNAs involved in cell proliferation.</text>
</comment>
<accession>A0AAD9JDK7</accession>
<comment type="subcellular location">
    <subcellularLocation>
        <location evidence="4">Cytoplasm</location>
    </subcellularLocation>
</comment>
<proteinExistence type="inferred from homology"/>
<dbReference type="EMBL" id="JAODUP010000375">
    <property type="protein sequence ID" value="KAK2151128.1"/>
    <property type="molecule type" value="Genomic_DNA"/>
</dbReference>
<evidence type="ECO:0000256" key="5">
    <source>
        <dbReference type="SAM" id="MobiDB-lite"/>
    </source>
</evidence>
<feature type="region of interest" description="Disordered" evidence="5">
    <location>
        <begin position="49"/>
        <end position="97"/>
    </location>
</feature>
<comment type="caution">
    <text evidence="6">The sequence shown here is derived from an EMBL/GenBank/DDBJ whole genome shotgun (WGS) entry which is preliminary data.</text>
</comment>
<evidence type="ECO:0000256" key="1">
    <source>
        <dbReference type="ARBA" id="ARBA00022490"/>
    </source>
</evidence>
<dbReference type="Proteomes" id="UP001208570">
    <property type="component" value="Unassembled WGS sequence"/>
</dbReference>
<evidence type="ECO:0000313" key="6">
    <source>
        <dbReference type="EMBL" id="KAK2151128.1"/>
    </source>
</evidence>
<name>A0AAD9JDK7_9ANNE</name>
<dbReference type="PANTHER" id="PTHR21681">
    <property type="entry name" value="EUKARYOTIC TRANSLATION INITIATION FACTOR 3 SUBUNIT J"/>
    <property type="match status" value="1"/>
</dbReference>
<sequence>MHRSTAQLQQKLHSLCTDGNNSMEDTMRGLGLRIWWKLIKDAEDFEPTVDSAPVVSDRWEGEDEDDEIKDNWDDEEGGEKNGDQKTENEEGKVKKKKKKKTLEEIIKEKEEKKRKELEERKKLEEEEKKKLSAEEMLAEKLRQQKLQEEADLDIAKEVFGSDETRPTGEIDSFEPLTKEDYDKFSGLLRDKIIQLQRSTHYVSFLEMLYRDLAVGLELEDIKRLSSSLNALYNEKNKALKSAKGKKKGKGGKISLHVGKNDDLEDYSGTVYDDYDDFI</sequence>
<evidence type="ECO:0000256" key="2">
    <source>
        <dbReference type="ARBA" id="ARBA00022540"/>
    </source>
</evidence>
<keyword evidence="1 4" id="KW-0963">Cytoplasm</keyword>
<dbReference type="Gene3D" id="1.10.246.60">
    <property type="entry name" value="Eukaryotic translation initiation factor 3 like domains"/>
    <property type="match status" value="1"/>
</dbReference>
<dbReference type="GO" id="GO:0003743">
    <property type="term" value="F:translation initiation factor activity"/>
    <property type="evidence" value="ECO:0007669"/>
    <property type="project" value="UniProtKB-UniRule"/>
</dbReference>
<dbReference type="GO" id="GO:0033290">
    <property type="term" value="C:eukaryotic 48S preinitiation complex"/>
    <property type="evidence" value="ECO:0007669"/>
    <property type="project" value="UniProtKB-UniRule"/>
</dbReference>
<feature type="compositionally biased region" description="Acidic residues" evidence="5">
    <location>
        <begin position="60"/>
        <end position="77"/>
    </location>
</feature>
<keyword evidence="7" id="KW-1185">Reference proteome</keyword>
<dbReference type="InterPro" id="IPR023194">
    <property type="entry name" value="eIF3-like_dom_sf"/>
</dbReference>
<dbReference type="GO" id="GO:0005852">
    <property type="term" value="C:eukaryotic translation initiation factor 3 complex"/>
    <property type="evidence" value="ECO:0007669"/>
    <property type="project" value="UniProtKB-UniRule"/>
</dbReference>
<evidence type="ECO:0000256" key="4">
    <source>
        <dbReference type="HAMAP-Rule" id="MF_03009"/>
    </source>
</evidence>
<dbReference type="HAMAP" id="MF_03009">
    <property type="entry name" value="eIF3j"/>
    <property type="match status" value="1"/>
</dbReference>
<protein>
    <recommendedName>
        <fullName evidence="4">Eukaryotic translation initiation factor 3 subunit J</fullName>
        <shortName evidence="4">eIF3j</shortName>
    </recommendedName>
</protein>